<dbReference type="EMBL" id="JBJQOH010000007">
    <property type="protein sequence ID" value="KAL3678563.1"/>
    <property type="molecule type" value="Genomic_DNA"/>
</dbReference>
<dbReference type="AlphaFoldDB" id="A0ABD3GI18"/>
<accession>A0ABD3GI18</accession>
<reference evidence="1 2" key="1">
    <citation type="submission" date="2024-09" db="EMBL/GenBank/DDBJ databases">
        <title>Chromosome-scale assembly of Riccia sorocarpa.</title>
        <authorList>
            <person name="Paukszto L."/>
        </authorList>
    </citation>
    <scope>NUCLEOTIDE SEQUENCE [LARGE SCALE GENOMIC DNA]</scope>
    <source>
        <strain evidence="1">LP-2024</strain>
        <tissue evidence="1">Aerial parts of the thallus</tissue>
    </source>
</reference>
<name>A0ABD3GI18_9MARC</name>
<evidence type="ECO:0000313" key="2">
    <source>
        <dbReference type="Proteomes" id="UP001633002"/>
    </source>
</evidence>
<gene>
    <name evidence="1" type="ORF">R1sor_021519</name>
</gene>
<comment type="caution">
    <text evidence="1">The sequence shown here is derived from an EMBL/GenBank/DDBJ whole genome shotgun (WGS) entry which is preliminary data.</text>
</comment>
<organism evidence="1 2">
    <name type="scientific">Riccia sorocarpa</name>
    <dbReference type="NCBI Taxonomy" id="122646"/>
    <lineage>
        <taxon>Eukaryota</taxon>
        <taxon>Viridiplantae</taxon>
        <taxon>Streptophyta</taxon>
        <taxon>Embryophyta</taxon>
        <taxon>Marchantiophyta</taxon>
        <taxon>Marchantiopsida</taxon>
        <taxon>Marchantiidae</taxon>
        <taxon>Marchantiales</taxon>
        <taxon>Ricciaceae</taxon>
        <taxon>Riccia</taxon>
    </lineage>
</organism>
<sequence length="103" mass="11875">MVIYLGGPIGDEVNDQKIGFKELEKTIRTFLWGINAEGRPKKSLVIQRPNHEGGLGLGNFELQSETLKMRLMARIMSKEKVDWIQLLETSIQQHYEGWTNRFA</sequence>
<keyword evidence="2" id="KW-1185">Reference proteome</keyword>
<dbReference type="Proteomes" id="UP001633002">
    <property type="component" value="Unassembled WGS sequence"/>
</dbReference>
<proteinExistence type="predicted"/>
<evidence type="ECO:0000313" key="1">
    <source>
        <dbReference type="EMBL" id="KAL3678563.1"/>
    </source>
</evidence>
<protein>
    <submittedName>
        <fullName evidence="1">Uncharacterized protein</fullName>
    </submittedName>
</protein>